<dbReference type="Gene3D" id="1.10.10.10">
    <property type="entry name" value="Winged helix-like DNA-binding domain superfamily/Winged helix DNA-binding domain"/>
    <property type="match status" value="1"/>
</dbReference>
<dbReference type="PANTHER" id="PTHR16305">
    <property type="entry name" value="TESTICULAR SOLUBLE ADENYLYL CYCLASE"/>
    <property type="match status" value="1"/>
</dbReference>
<dbReference type="SUPFAM" id="SSF52540">
    <property type="entry name" value="P-loop containing nucleoside triphosphate hydrolases"/>
    <property type="match status" value="1"/>
</dbReference>
<keyword evidence="1" id="KW-0547">Nucleotide-binding</keyword>
<feature type="domain" description="HTH luxR-type" evidence="4">
    <location>
        <begin position="863"/>
        <end position="928"/>
    </location>
</feature>
<dbReference type="Proteomes" id="UP000778578">
    <property type="component" value="Unassembled WGS sequence"/>
</dbReference>
<dbReference type="Pfam" id="PF13191">
    <property type="entry name" value="AAA_16"/>
    <property type="match status" value="1"/>
</dbReference>
<dbReference type="PROSITE" id="PS50043">
    <property type="entry name" value="HTH_LUXR_2"/>
    <property type="match status" value="1"/>
</dbReference>
<dbReference type="CDD" id="cd06170">
    <property type="entry name" value="LuxR_C_like"/>
    <property type="match status" value="1"/>
</dbReference>
<name>A0ABS7Q581_9ACTN</name>
<feature type="region of interest" description="Disordered" evidence="3">
    <location>
        <begin position="853"/>
        <end position="874"/>
    </location>
</feature>
<dbReference type="RefSeq" id="WP_222962405.1">
    <property type="nucleotide sequence ID" value="NZ_JAINZZ010000010.1"/>
</dbReference>
<evidence type="ECO:0000256" key="3">
    <source>
        <dbReference type="SAM" id="MobiDB-lite"/>
    </source>
</evidence>
<evidence type="ECO:0000313" key="6">
    <source>
        <dbReference type="Proteomes" id="UP000778578"/>
    </source>
</evidence>
<gene>
    <name evidence="5" type="ORF">K7862_11545</name>
</gene>
<evidence type="ECO:0000256" key="2">
    <source>
        <dbReference type="ARBA" id="ARBA00022840"/>
    </source>
</evidence>
<evidence type="ECO:0000313" key="5">
    <source>
        <dbReference type="EMBL" id="MBY8878262.1"/>
    </source>
</evidence>
<dbReference type="InterPro" id="IPR000792">
    <property type="entry name" value="Tscrpt_reg_LuxR_C"/>
</dbReference>
<dbReference type="Pfam" id="PF00196">
    <property type="entry name" value="GerE"/>
    <property type="match status" value="1"/>
</dbReference>
<dbReference type="Gene3D" id="3.40.50.300">
    <property type="entry name" value="P-loop containing nucleotide triphosphate hydrolases"/>
    <property type="match status" value="1"/>
</dbReference>
<protein>
    <submittedName>
        <fullName evidence="5">LuxR family transcriptional regulator</fullName>
    </submittedName>
</protein>
<dbReference type="SMART" id="SM00421">
    <property type="entry name" value="HTH_LUXR"/>
    <property type="match status" value="1"/>
</dbReference>
<keyword evidence="6" id="KW-1185">Reference proteome</keyword>
<dbReference type="InterPro" id="IPR036388">
    <property type="entry name" value="WH-like_DNA-bd_sf"/>
</dbReference>
<organism evidence="5 6">
    <name type="scientific">Actinacidiphila acidipaludis</name>
    <dbReference type="NCBI Taxonomy" id="2873382"/>
    <lineage>
        <taxon>Bacteria</taxon>
        <taxon>Bacillati</taxon>
        <taxon>Actinomycetota</taxon>
        <taxon>Actinomycetes</taxon>
        <taxon>Kitasatosporales</taxon>
        <taxon>Streptomycetaceae</taxon>
        <taxon>Actinacidiphila</taxon>
    </lineage>
</organism>
<reference evidence="5 6" key="1">
    <citation type="submission" date="2021-08" db="EMBL/GenBank/DDBJ databases">
        <title>WGS of actinomycetes from Thailand.</title>
        <authorList>
            <person name="Thawai C."/>
        </authorList>
    </citation>
    <scope>NUCLEOTIDE SEQUENCE [LARGE SCALE GENOMIC DNA]</scope>
    <source>
        <strain evidence="5 6">PLK6-54</strain>
    </source>
</reference>
<feature type="compositionally biased region" description="Low complexity" evidence="3">
    <location>
        <begin position="853"/>
        <end position="869"/>
    </location>
</feature>
<proteinExistence type="predicted"/>
<evidence type="ECO:0000256" key="1">
    <source>
        <dbReference type="ARBA" id="ARBA00022741"/>
    </source>
</evidence>
<comment type="caution">
    <text evidence="5">The sequence shown here is derived from an EMBL/GenBank/DDBJ whole genome shotgun (WGS) entry which is preliminary data.</text>
</comment>
<accession>A0ABS7Q581</accession>
<sequence>MSGGDASGLTATSALAGRGEDLRRIRRLLGAESGGGALLLSGEAGIGKSAVLDAVAEEAAAQGARVLRASGTEFEADCAYAGLNQILLPLQPAMDAVDQPYQEALRIALGFGSGPPPGKLIVCNATLALLRDAAAHQPVLVVVDDLPWIDTASAAVLGLVARRLAGSGVRLLAAARPGSRSPNEAGALPVYALGSLAKGAAEQVVDARFPGLAGPVRRRVLTAAQGNPLALLELPAALGSAQRASVEDLPAVLPLGRRLEELFGARIAGLPQASRRLLLLAALEGTGDLAVLRTAVRRAGHGDGLHDLEDAERAQLVHVDAATRRLNFRHPLTRSAVVAAATSGERRAAHEVLARTLVDRPEHQAWHLGEAAVEPDEHVAALLERAAGRALERGDAVGGVRTLIRSAALTPRGADRYRRLTEAAYIGAESTGSLLSARSLLDDAHTIDADRRGSLRSAAAVAVLVLNGDGDLDTAHRLLVTALENTPYVPGAEDPARLDALHLLLLICFHGGRAELWRPFRTALGQLGPQVPPALSVAARTFSDPARTGASARGELELLLARLPAETDPAEIARTGTAALYLDRLGDTREAAWRVVRQGRAGGPARRHLAGLMHLCLDDYLVGLWDEARRLADEGARLCDEYGYSFFAWYYVYIQAVLAAVRGEAATCGAAVDRITRWATPRGVHGAVHYAHHAATVAALGQGDFTAAYGHANAISPTGRLASHVPHALWVILDLVEAAVRTERHEQAARHVRAAREAGVAALSPRLAMLVEAAAALCAAEDADAVRLFRRALAVPGVERWSFDVARVRLLLGERLRRSRATTESREPLGSALATFERLGARPWADRARNELRAAGARGPRASAPRTRTLTPQEREIARLAASGLTNKEIAGRLFLSHRTVGAHLYQVFPKLGITSRAMLREALEEDEATPL</sequence>
<dbReference type="PRINTS" id="PR00038">
    <property type="entry name" value="HTHLUXR"/>
</dbReference>
<dbReference type="InterPro" id="IPR027417">
    <property type="entry name" value="P-loop_NTPase"/>
</dbReference>
<dbReference type="InterPro" id="IPR041664">
    <property type="entry name" value="AAA_16"/>
</dbReference>
<dbReference type="EMBL" id="JAINZZ010000010">
    <property type="protein sequence ID" value="MBY8878262.1"/>
    <property type="molecule type" value="Genomic_DNA"/>
</dbReference>
<evidence type="ECO:0000259" key="4">
    <source>
        <dbReference type="PROSITE" id="PS50043"/>
    </source>
</evidence>
<dbReference type="InterPro" id="IPR016032">
    <property type="entry name" value="Sig_transdc_resp-reg_C-effctor"/>
</dbReference>
<keyword evidence="2" id="KW-0067">ATP-binding</keyword>
<dbReference type="SUPFAM" id="SSF46894">
    <property type="entry name" value="C-terminal effector domain of the bipartite response regulators"/>
    <property type="match status" value="1"/>
</dbReference>
<dbReference type="PANTHER" id="PTHR16305:SF35">
    <property type="entry name" value="TRANSCRIPTIONAL ACTIVATOR DOMAIN"/>
    <property type="match status" value="1"/>
</dbReference>